<feature type="domain" description="Glycosyl hydrolase family 95 catalytic" evidence="3">
    <location>
        <begin position="282"/>
        <end position="697"/>
    </location>
</feature>
<dbReference type="PANTHER" id="PTHR31084:SF0">
    <property type="entry name" value="ALPHA-L-FUCOSIDASE 2"/>
    <property type="match status" value="1"/>
</dbReference>
<protein>
    <submittedName>
        <fullName evidence="4">Glycoside hydrolase family 95 protein</fullName>
    </submittedName>
</protein>
<dbReference type="AlphaFoldDB" id="A0A9D9I360"/>
<dbReference type="InterPro" id="IPR049053">
    <property type="entry name" value="AFCA-like_C"/>
</dbReference>
<organism evidence="4 5">
    <name type="scientific">Candidatus Scybalomonas excrementavium</name>
    <dbReference type="NCBI Taxonomy" id="2840943"/>
    <lineage>
        <taxon>Bacteria</taxon>
        <taxon>Bacillati</taxon>
        <taxon>Bacillota</taxon>
        <taxon>Clostridia</taxon>
        <taxon>Lachnospirales</taxon>
        <taxon>Lachnospiraceae</taxon>
        <taxon>Lachnospiraceae incertae sedis</taxon>
        <taxon>Candidatus Scybalomonas</taxon>
    </lineage>
</organism>
<dbReference type="PANTHER" id="PTHR31084">
    <property type="entry name" value="ALPHA-L-FUCOSIDASE 2"/>
    <property type="match status" value="1"/>
</dbReference>
<dbReference type="Pfam" id="PF22124">
    <property type="entry name" value="Glyco_hydro_95_cat"/>
    <property type="match status" value="1"/>
</dbReference>
<reference evidence="4" key="1">
    <citation type="submission" date="2020-10" db="EMBL/GenBank/DDBJ databases">
        <authorList>
            <person name="Gilroy R."/>
        </authorList>
    </citation>
    <scope>NUCLEOTIDE SEQUENCE</scope>
    <source>
        <strain evidence="4">E3-2379</strain>
    </source>
</reference>
<reference evidence="4" key="2">
    <citation type="journal article" date="2021" name="PeerJ">
        <title>Extensive microbial diversity within the chicken gut microbiome revealed by metagenomics and culture.</title>
        <authorList>
            <person name="Gilroy R."/>
            <person name="Ravi A."/>
            <person name="Getino M."/>
            <person name="Pursley I."/>
            <person name="Horton D.L."/>
            <person name="Alikhan N.F."/>
            <person name="Baker D."/>
            <person name="Gharbi K."/>
            <person name="Hall N."/>
            <person name="Watson M."/>
            <person name="Adriaenssens E.M."/>
            <person name="Foster-Nyarko E."/>
            <person name="Jarju S."/>
            <person name="Secka A."/>
            <person name="Antonio M."/>
            <person name="Oren A."/>
            <person name="Chaudhuri R.R."/>
            <person name="La Ragione R."/>
            <person name="Hildebrand F."/>
            <person name="Pallen M.J."/>
        </authorList>
    </citation>
    <scope>NUCLEOTIDE SEQUENCE</scope>
    <source>
        <strain evidence="4">E3-2379</strain>
    </source>
</reference>
<gene>
    <name evidence="4" type="ORF">IAC13_10295</name>
</gene>
<dbReference type="GO" id="GO:0005975">
    <property type="term" value="P:carbohydrate metabolic process"/>
    <property type="evidence" value="ECO:0007669"/>
    <property type="project" value="InterPro"/>
</dbReference>
<dbReference type="InterPro" id="IPR008928">
    <property type="entry name" value="6-hairpin_glycosidase_sf"/>
</dbReference>
<dbReference type="GO" id="GO:0004560">
    <property type="term" value="F:alpha-L-fucosidase activity"/>
    <property type="evidence" value="ECO:0007669"/>
    <property type="project" value="InterPro"/>
</dbReference>
<evidence type="ECO:0000259" key="2">
    <source>
        <dbReference type="Pfam" id="PF21307"/>
    </source>
</evidence>
<proteinExistence type="predicted"/>
<evidence type="ECO:0000259" key="3">
    <source>
        <dbReference type="Pfam" id="PF22124"/>
    </source>
</evidence>
<dbReference type="Gene3D" id="1.50.10.10">
    <property type="match status" value="1"/>
</dbReference>
<dbReference type="Proteomes" id="UP000823618">
    <property type="component" value="Unassembled WGS sequence"/>
</dbReference>
<sequence length="796" mass="91638">MDLLFKNPAREFTETLPIGNGRLGAMIYGEIMREQIVLNESSMWSGSEEETDREDAKEALPKIRELLSQGKNYEAEQVFSKHFTCLGKGSNYAHGSTVPFGCYQMLGRLHLSYFQALSFGRESCDCVKDYKRRLNIETGEATVSFETFGIQFKRSYFVAKEQEAIYIHVTASKKGKVHIGIGIERDEQFCTEVLDEHTLLLSGQLEDGYGTKKGIRYACVVGAKTKGGEVFTKDQRIFIKDADEAWITITARTNMSGFLGLEASDERTRAIEENKTALFPLWSNVKEQHEKEMKRYYQGMSLSFGTREELQEMTTKERIKRFLRGEPDEELIAFYVMYGRYLLYSCSREGGLPSNLQGIWADEIQTPWNGDWHLNAQQMIYWLSEKGNLSASHLPYLELTKQLAKSGKKTAKSYYNARGWLAHTCTNPWGFTSPCEDASWGSTTGSPAWQCHHLWEHYLYTKDREYLQWAYPIMKDAMCFYIDMLIKDEEHGWLVTSPSSSPENSFIDEEGRICSLCEGPAYDRELIQALVTYCIQAQYVLQNDSQFLKELQTLQKQLAPIQIGSDGRIMEWGKEYKEAMIHHRHLSHLWAVYPGQMITPEYTKELANASKQSLKVRGKSTVGWAIAYRMCLWARLREPEEAYDCVKKMFQYATGNNLFNLAYHCDETVEEPELPDLEHCRYPFQIDGNQGNATGILLFLEDDYAYVKEDGTMESEIILLPALPKQLPNGEIKGLCAKGNLKMDFTWQDGQLVKGNFYGEKGTRCKVRYQEKCYEISFSKEKRVSWIYKENKIQIV</sequence>
<dbReference type="EMBL" id="JADIML010000296">
    <property type="protein sequence ID" value="MBO8464308.1"/>
    <property type="molecule type" value="Genomic_DNA"/>
</dbReference>
<dbReference type="InterPro" id="IPR054363">
    <property type="entry name" value="GH95_cat"/>
</dbReference>
<dbReference type="InterPro" id="IPR027414">
    <property type="entry name" value="GH95_N_dom"/>
</dbReference>
<feature type="domain" description="Alpha fucosidase A-like C-terminal" evidence="2">
    <location>
        <begin position="715"/>
        <end position="783"/>
    </location>
</feature>
<dbReference type="InterPro" id="IPR013780">
    <property type="entry name" value="Glyco_hydro_b"/>
</dbReference>
<dbReference type="Pfam" id="PF21307">
    <property type="entry name" value="Glyco_hydro_95_C"/>
    <property type="match status" value="1"/>
</dbReference>
<dbReference type="PIRSF" id="PIRSF007663">
    <property type="entry name" value="UCP007663"/>
    <property type="match status" value="1"/>
</dbReference>
<dbReference type="Gene3D" id="2.60.40.1180">
    <property type="entry name" value="Golgi alpha-mannosidase II"/>
    <property type="match status" value="1"/>
</dbReference>
<evidence type="ECO:0000313" key="4">
    <source>
        <dbReference type="EMBL" id="MBO8464308.1"/>
    </source>
</evidence>
<dbReference type="SUPFAM" id="SSF48208">
    <property type="entry name" value="Six-hairpin glycosidases"/>
    <property type="match status" value="1"/>
</dbReference>
<feature type="domain" description="Glycosyl hydrolase family 95 N-terminal" evidence="1">
    <location>
        <begin position="3"/>
        <end position="255"/>
    </location>
</feature>
<dbReference type="InterPro" id="IPR016518">
    <property type="entry name" value="Alpha-L-fucosidase"/>
</dbReference>
<name>A0A9D9I360_9FIRM</name>
<keyword evidence="4" id="KW-0378">Hydrolase</keyword>
<evidence type="ECO:0000259" key="1">
    <source>
        <dbReference type="Pfam" id="PF14498"/>
    </source>
</evidence>
<dbReference type="InterPro" id="IPR012341">
    <property type="entry name" value="6hp_glycosidase-like_sf"/>
</dbReference>
<comment type="caution">
    <text evidence="4">The sequence shown here is derived from an EMBL/GenBank/DDBJ whole genome shotgun (WGS) entry which is preliminary data.</text>
</comment>
<accession>A0A9D9I360</accession>
<dbReference type="Pfam" id="PF14498">
    <property type="entry name" value="Glyco_hyd_65N_2"/>
    <property type="match status" value="1"/>
</dbReference>
<evidence type="ECO:0000313" key="5">
    <source>
        <dbReference type="Proteomes" id="UP000823618"/>
    </source>
</evidence>